<accession>A0ABS9H3I8</accession>
<dbReference type="Pfam" id="PF00293">
    <property type="entry name" value="NUDIX"/>
    <property type="match status" value="1"/>
</dbReference>
<evidence type="ECO:0000313" key="6">
    <source>
        <dbReference type="Proteomes" id="UP001649381"/>
    </source>
</evidence>
<evidence type="ECO:0000256" key="2">
    <source>
        <dbReference type="ARBA" id="ARBA00022801"/>
    </source>
</evidence>
<dbReference type="PROSITE" id="PS00893">
    <property type="entry name" value="NUDIX_BOX"/>
    <property type="match status" value="1"/>
</dbReference>
<dbReference type="Gene3D" id="3.90.79.10">
    <property type="entry name" value="Nucleoside Triphosphate Pyrophosphohydrolase"/>
    <property type="match status" value="1"/>
</dbReference>
<feature type="domain" description="Nudix hydrolase" evidence="4">
    <location>
        <begin position="7"/>
        <end position="133"/>
    </location>
</feature>
<dbReference type="SUPFAM" id="SSF55811">
    <property type="entry name" value="Nudix"/>
    <property type="match status" value="1"/>
</dbReference>
<comment type="similarity">
    <text evidence="3">Belongs to the Nudix hydrolase family.</text>
</comment>
<dbReference type="PRINTS" id="PR00502">
    <property type="entry name" value="NUDIXFAMILY"/>
</dbReference>
<dbReference type="PANTHER" id="PTHR43046:SF2">
    <property type="entry name" value="8-OXO-DGTP DIPHOSPHATASE-RELATED"/>
    <property type="match status" value="1"/>
</dbReference>
<dbReference type="PROSITE" id="PS51462">
    <property type="entry name" value="NUDIX"/>
    <property type="match status" value="1"/>
</dbReference>
<dbReference type="RefSeq" id="WP_236335411.1">
    <property type="nucleotide sequence ID" value="NZ_JAKIJS010000001.1"/>
</dbReference>
<dbReference type="GO" id="GO:0016787">
    <property type="term" value="F:hydrolase activity"/>
    <property type="evidence" value="ECO:0007669"/>
    <property type="project" value="UniProtKB-KW"/>
</dbReference>
<keyword evidence="2 3" id="KW-0378">Hydrolase</keyword>
<proteinExistence type="inferred from homology"/>
<dbReference type="InterPro" id="IPR000086">
    <property type="entry name" value="NUDIX_hydrolase_dom"/>
</dbReference>
<dbReference type="InterPro" id="IPR015797">
    <property type="entry name" value="NUDIX_hydrolase-like_dom_sf"/>
</dbReference>
<keyword evidence="6" id="KW-1185">Reference proteome</keyword>
<reference evidence="5 6" key="1">
    <citation type="submission" date="2022-01" db="EMBL/GenBank/DDBJ databases">
        <title>Alkalihalobacillus sp. EGI L200015, a novel bacterium isolated from a salt lake sediment.</title>
        <authorList>
            <person name="Gao L."/>
            <person name="Fang B.-Z."/>
            <person name="Li W.-J."/>
        </authorList>
    </citation>
    <scope>NUCLEOTIDE SEQUENCE [LARGE SCALE GENOMIC DNA]</scope>
    <source>
        <strain evidence="5 6">KCTC 12718</strain>
    </source>
</reference>
<comment type="caution">
    <text evidence="5">The sequence shown here is derived from an EMBL/GenBank/DDBJ whole genome shotgun (WGS) entry which is preliminary data.</text>
</comment>
<comment type="cofactor">
    <cofactor evidence="1">
        <name>Mg(2+)</name>
        <dbReference type="ChEBI" id="CHEBI:18420"/>
    </cofactor>
</comment>
<sequence>MGRKREKVWLSVAGVIEHNGEWLVVKKKYGGLKGKWSFPAGFVDEGETIDQAVKREVFEETGIIAEITGVIGIRSGVIEEEISDNMVIFTMDAIGGELMAQESEISEVGFFSKTKLLTDPASSLMIHFFLGQDSHNSGFSTHDLNPGTQFGYTNYKIFKLP</sequence>
<protein>
    <submittedName>
        <fullName evidence="5">NUDIX hydrolase</fullName>
    </submittedName>
</protein>
<dbReference type="Proteomes" id="UP001649381">
    <property type="component" value="Unassembled WGS sequence"/>
</dbReference>
<dbReference type="InterPro" id="IPR020084">
    <property type="entry name" value="NUDIX_hydrolase_CS"/>
</dbReference>
<evidence type="ECO:0000313" key="5">
    <source>
        <dbReference type="EMBL" id="MCF6138525.1"/>
    </source>
</evidence>
<gene>
    <name evidence="5" type="ORF">L2716_12380</name>
</gene>
<evidence type="ECO:0000256" key="1">
    <source>
        <dbReference type="ARBA" id="ARBA00001946"/>
    </source>
</evidence>
<evidence type="ECO:0000259" key="4">
    <source>
        <dbReference type="PROSITE" id="PS51462"/>
    </source>
</evidence>
<dbReference type="EMBL" id="JAKIJS010000001">
    <property type="protein sequence ID" value="MCF6138525.1"/>
    <property type="molecule type" value="Genomic_DNA"/>
</dbReference>
<evidence type="ECO:0000256" key="3">
    <source>
        <dbReference type="RuleBase" id="RU003476"/>
    </source>
</evidence>
<dbReference type="PANTHER" id="PTHR43046">
    <property type="entry name" value="GDP-MANNOSE MANNOSYL HYDROLASE"/>
    <property type="match status" value="1"/>
</dbReference>
<organism evidence="5 6">
    <name type="scientific">Pseudalkalibacillus berkeleyi</name>
    <dbReference type="NCBI Taxonomy" id="1069813"/>
    <lineage>
        <taxon>Bacteria</taxon>
        <taxon>Bacillati</taxon>
        <taxon>Bacillota</taxon>
        <taxon>Bacilli</taxon>
        <taxon>Bacillales</taxon>
        <taxon>Fictibacillaceae</taxon>
        <taxon>Pseudalkalibacillus</taxon>
    </lineage>
</organism>
<dbReference type="InterPro" id="IPR020476">
    <property type="entry name" value="Nudix_hydrolase"/>
</dbReference>
<name>A0ABS9H3I8_9BACL</name>